<dbReference type="PANTHER" id="PTHR30292:SF0">
    <property type="entry name" value="5-OXOPROLINASE SUBUNIT A"/>
    <property type="match status" value="1"/>
</dbReference>
<dbReference type="InterPro" id="IPR005501">
    <property type="entry name" value="LamB/YcsF/PxpA-like"/>
</dbReference>
<dbReference type="Gene3D" id="3.20.20.370">
    <property type="entry name" value="Glycoside hydrolase/deacetylase"/>
    <property type="match status" value="1"/>
</dbReference>
<name>A0A1M5RKK9_9GAMM</name>
<dbReference type="SUPFAM" id="SSF88713">
    <property type="entry name" value="Glycoside hydrolase/deacetylase"/>
    <property type="match status" value="1"/>
</dbReference>
<evidence type="ECO:0000313" key="1">
    <source>
        <dbReference type="EMBL" id="SHH26751.1"/>
    </source>
</evidence>
<dbReference type="InterPro" id="IPR011330">
    <property type="entry name" value="Glyco_hydro/deAcase_b/a-brl"/>
</dbReference>
<dbReference type="NCBIfam" id="NF003814">
    <property type="entry name" value="PRK05406.1-3"/>
    <property type="match status" value="1"/>
</dbReference>
<dbReference type="CDD" id="cd10801">
    <property type="entry name" value="LamB_YcsF_like_1"/>
    <property type="match status" value="1"/>
</dbReference>
<dbReference type="PANTHER" id="PTHR30292">
    <property type="entry name" value="UNCHARACTERIZED PROTEIN YBGL-RELATED"/>
    <property type="match status" value="1"/>
</dbReference>
<evidence type="ECO:0000313" key="2">
    <source>
        <dbReference type="Proteomes" id="UP000184268"/>
    </source>
</evidence>
<organism evidence="1 2">
    <name type="scientific">Ferrimonas marina</name>
    <dbReference type="NCBI Taxonomy" id="299255"/>
    <lineage>
        <taxon>Bacteria</taxon>
        <taxon>Pseudomonadati</taxon>
        <taxon>Pseudomonadota</taxon>
        <taxon>Gammaproteobacteria</taxon>
        <taxon>Alteromonadales</taxon>
        <taxon>Ferrimonadaceae</taxon>
        <taxon>Ferrimonas</taxon>
    </lineage>
</organism>
<dbReference type="OrthoDB" id="9773478at2"/>
<dbReference type="RefSeq" id="WP_067658856.1">
    <property type="nucleotide sequence ID" value="NZ_FQXG01000002.1"/>
</dbReference>
<keyword evidence="2" id="KW-1185">Reference proteome</keyword>
<dbReference type="GO" id="GO:0005975">
    <property type="term" value="P:carbohydrate metabolic process"/>
    <property type="evidence" value="ECO:0007669"/>
    <property type="project" value="InterPro"/>
</dbReference>
<dbReference type="AlphaFoldDB" id="A0A1M5RKK9"/>
<dbReference type="Proteomes" id="UP000184268">
    <property type="component" value="Unassembled WGS sequence"/>
</dbReference>
<dbReference type="EMBL" id="FQXG01000002">
    <property type="protein sequence ID" value="SHH26751.1"/>
    <property type="molecule type" value="Genomic_DNA"/>
</dbReference>
<reference evidence="1 2" key="1">
    <citation type="submission" date="2016-11" db="EMBL/GenBank/DDBJ databases">
        <authorList>
            <person name="Jaros S."/>
            <person name="Januszkiewicz K."/>
            <person name="Wedrychowicz H."/>
        </authorList>
    </citation>
    <scope>NUCLEOTIDE SEQUENCE [LARGE SCALE GENOMIC DNA]</scope>
    <source>
        <strain evidence="1 2">DSM 16917</strain>
    </source>
</reference>
<sequence length="246" mass="26778">MVILDLNCDLGEGCGQDEALMPLISSANIACGGHAGDHASMVETVALALHHGVAIGAHPGYRDPAHFGRRELRMDSPTLKREIQQQIEALREVAEAQGAQLHHVKAHGALYNQSAREPEYAQALIEAVLAVEPRLKLYALAGSPLVAHARQADLEVVEEVFADRRYRPDGALVPRVCADALIEQADQAIAQVRQMVLRRQVVASDGSLVPIQADTLCLHGDGAQALPFAQNIREWMQHQRVELRAP</sequence>
<dbReference type="Pfam" id="PF03746">
    <property type="entry name" value="LamB_YcsF"/>
    <property type="match status" value="1"/>
</dbReference>
<protein>
    <submittedName>
        <fullName evidence="1">UPF0271 protein</fullName>
    </submittedName>
</protein>
<dbReference type="STRING" id="299255.SAMN02745129_1658"/>
<dbReference type="NCBIfam" id="NF003816">
    <property type="entry name" value="PRK05406.1-5"/>
    <property type="match status" value="1"/>
</dbReference>
<proteinExistence type="predicted"/>
<gene>
    <name evidence="1" type="ORF">SAMN02745129_1658</name>
</gene>
<accession>A0A1M5RKK9</accession>